<dbReference type="Pfam" id="PF13419">
    <property type="entry name" value="HAD_2"/>
    <property type="match status" value="1"/>
</dbReference>
<dbReference type="PANTHER" id="PTHR43434:SF1">
    <property type="entry name" value="PHOSPHOGLYCOLATE PHOSPHATASE"/>
    <property type="match status" value="1"/>
</dbReference>
<protein>
    <submittedName>
        <fullName evidence="2">HAD family hydrolase</fullName>
    </submittedName>
</protein>
<dbReference type="GO" id="GO:0008967">
    <property type="term" value="F:phosphoglycolate phosphatase activity"/>
    <property type="evidence" value="ECO:0007669"/>
    <property type="project" value="TreeGrafter"/>
</dbReference>
<dbReference type="SFLD" id="SFLDG01129">
    <property type="entry name" value="C1.5:_HAD__Beta-PGM__Phosphata"/>
    <property type="match status" value="1"/>
</dbReference>
<dbReference type="NCBIfam" id="TIGR01549">
    <property type="entry name" value="HAD-SF-IA-v1"/>
    <property type="match status" value="1"/>
</dbReference>
<proteinExistence type="inferred from homology"/>
<evidence type="ECO:0000313" key="3">
    <source>
        <dbReference type="Proteomes" id="UP000831768"/>
    </source>
</evidence>
<reference evidence="2" key="1">
    <citation type="submission" date="2022-04" db="EMBL/GenBank/DDBJ databases">
        <title>Halocatena sp. nov., isolated from a salt lake.</title>
        <authorList>
            <person name="Cui H.-L."/>
        </authorList>
    </citation>
    <scope>NUCLEOTIDE SEQUENCE</scope>
    <source>
        <strain evidence="2">AD-1</strain>
        <plasmid evidence="2">unnamed3</plasmid>
    </source>
</reference>
<gene>
    <name evidence="2" type="ORF">MW046_18495</name>
</gene>
<dbReference type="PANTHER" id="PTHR43434">
    <property type="entry name" value="PHOSPHOGLYCOLATE PHOSPHATASE"/>
    <property type="match status" value="1"/>
</dbReference>
<dbReference type="InterPro" id="IPR050155">
    <property type="entry name" value="HAD-like_hydrolase_sf"/>
</dbReference>
<dbReference type="SFLD" id="SFLDS00003">
    <property type="entry name" value="Haloacid_Dehalogenase"/>
    <property type="match status" value="1"/>
</dbReference>
<geneLocation type="plasmid" evidence="2 3">
    <name>unnamed3</name>
</geneLocation>
<sequence>MCASTSTIDREYDAIVFDNDGVLIERTDRKRLVEAFHNSFNEFDVTPDDAFVRCCVHEGRVPTDEIRDRYGLDPEEWWPRHEAHATAVQQADIRTGRKALYSDVDAIRDLTHTLGLVSNNQHETIEFILNHHGLANRFETYYGREPTVVGANRKKPNPHYINRALNDLDTGTALYVGDSEKDVIAAERAGIDSAFLRREHRLDLTLSTEPTYEFSDLRSLVDELTSM</sequence>
<keyword evidence="3" id="KW-1185">Reference proteome</keyword>
<dbReference type="AlphaFoldDB" id="A0A8U0A886"/>
<dbReference type="SUPFAM" id="SSF56784">
    <property type="entry name" value="HAD-like"/>
    <property type="match status" value="1"/>
</dbReference>
<dbReference type="InterPro" id="IPR041492">
    <property type="entry name" value="HAD_2"/>
</dbReference>
<dbReference type="InterPro" id="IPR036412">
    <property type="entry name" value="HAD-like_sf"/>
</dbReference>
<dbReference type="RefSeq" id="WP_247995700.1">
    <property type="nucleotide sequence ID" value="NZ_CP096022.1"/>
</dbReference>
<keyword evidence="2" id="KW-0614">Plasmid</keyword>
<dbReference type="GeneID" id="71930080"/>
<dbReference type="KEGG" id="haad:MW046_18495"/>
<dbReference type="Gene3D" id="3.40.50.1000">
    <property type="entry name" value="HAD superfamily/HAD-like"/>
    <property type="match status" value="1"/>
</dbReference>
<keyword evidence="2" id="KW-0378">Hydrolase</keyword>
<evidence type="ECO:0000256" key="1">
    <source>
        <dbReference type="ARBA" id="ARBA00007958"/>
    </source>
</evidence>
<dbReference type="CDD" id="cd01427">
    <property type="entry name" value="HAD_like"/>
    <property type="match status" value="1"/>
</dbReference>
<accession>A0A8U0A886</accession>
<name>A0A8U0A886_9EURY</name>
<dbReference type="InterPro" id="IPR023214">
    <property type="entry name" value="HAD_sf"/>
</dbReference>
<comment type="similarity">
    <text evidence="1">Belongs to the HAD-like hydrolase superfamily.</text>
</comment>
<dbReference type="Proteomes" id="UP000831768">
    <property type="component" value="Plasmid unnamed3"/>
</dbReference>
<dbReference type="InterPro" id="IPR006439">
    <property type="entry name" value="HAD-SF_hydro_IA"/>
</dbReference>
<dbReference type="EMBL" id="CP096022">
    <property type="protein sequence ID" value="UPM45046.1"/>
    <property type="molecule type" value="Genomic_DNA"/>
</dbReference>
<evidence type="ECO:0000313" key="2">
    <source>
        <dbReference type="EMBL" id="UPM45046.1"/>
    </source>
</evidence>
<dbReference type="GO" id="GO:0006281">
    <property type="term" value="P:DNA repair"/>
    <property type="evidence" value="ECO:0007669"/>
    <property type="project" value="TreeGrafter"/>
</dbReference>
<organism evidence="2 3">
    <name type="scientific">Halocatena salina</name>
    <dbReference type="NCBI Taxonomy" id="2934340"/>
    <lineage>
        <taxon>Archaea</taxon>
        <taxon>Methanobacteriati</taxon>
        <taxon>Methanobacteriota</taxon>
        <taxon>Stenosarchaea group</taxon>
        <taxon>Halobacteria</taxon>
        <taxon>Halobacteriales</taxon>
        <taxon>Natronomonadaceae</taxon>
        <taxon>Halocatena</taxon>
    </lineage>
</organism>